<dbReference type="Proteomes" id="UP000075398">
    <property type="component" value="Unassembled WGS sequence"/>
</dbReference>
<evidence type="ECO:0000259" key="2">
    <source>
        <dbReference type="Pfam" id="PF12773"/>
    </source>
</evidence>
<dbReference type="InterPro" id="IPR025874">
    <property type="entry name" value="DZR"/>
</dbReference>
<dbReference type="Pfam" id="PF12773">
    <property type="entry name" value="DZR"/>
    <property type="match status" value="1"/>
</dbReference>
<comment type="caution">
    <text evidence="3">The sequence shown here is derived from an EMBL/GenBank/DDBJ whole genome shotgun (WGS) entry which is preliminary data.</text>
</comment>
<reference evidence="3 4" key="1">
    <citation type="journal article" date="2016" name="ISME J.">
        <title>Chasing the elusive Euryarchaeota class WSA2: genomes reveal a uniquely fastidious methyl-reducing methanogen.</title>
        <authorList>
            <person name="Nobu M.K."/>
            <person name="Narihiro T."/>
            <person name="Kuroda K."/>
            <person name="Mei R."/>
            <person name="Liu W.T."/>
        </authorList>
    </citation>
    <scope>NUCLEOTIDE SEQUENCE [LARGE SCALE GENOMIC DNA]</scope>
    <source>
        <strain evidence="3">U1lsi0528_Bin055</strain>
    </source>
</reference>
<sequence>MKKGKASVAIPNTQKETPTKDGLKCPSCGSPIEKGIKFCGSCGNDIQAKIELKCPNCGASIGKDGSFCPECGQKI</sequence>
<feature type="region of interest" description="Disordered" evidence="1">
    <location>
        <begin position="1"/>
        <end position="22"/>
    </location>
</feature>
<gene>
    <name evidence="3" type="ORF">AMQ22_02273</name>
</gene>
<evidence type="ECO:0000256" key="1">
    <source>
        <dbReference type="SAM" id="MobiDB-lite"/>
    </source>
</evidence>
<organism evidence="3 4">
    <name type="scientific">Candidatus Methanofastidiosum methylothiophilum</name>
    <dbReference type="NCBI Taxonomy" id="1705564"/>
    <lineage>
        <taxon>Archaea</taxon>
        <taxon>Methanobacteriati</taxon>
        <taxon>Methanobacteriota</taxon>
        <taxon>Stenosarchaea group</taxon>
        <taxon>Candidatus Methanofastidiosia</taxon>
        <taxon>Candidatus Methanofastidiosales</taxon>
        <taxon>Candidatus Methanofastidiosaceae</taxon>
        <taxon>Candidatus Methanofastidiosum</taxon>
    </lineage>
</organism>
<protein>
    <submittedName>
        <fullName evidence="3">Double zinc ribbon</fullName>
    </submittedName>
</protein>
<dbReference type="AlphaFoldDB" id="A0A150III9"/>
<name>A0A150III9_9EURY</name>
<feature type="domain" description="DZANK-type" evidence="2">
    <location>
        <begin position="25"/>
        <end position="72"/>
    </location>
</feature>
<proteinExistence type="predicted"/>
<accession>A0A150III9</accession>
<evidence type="ECO:0000313" key="3">
    <source>
        <dbReference type="EMBL" id="KYC44779.1"/>
    </source>
</evidence>
<evidence type="ECO:0000313" key="4">
    <source>
        <dbReference type="Proteomes" id="UP000075398"/>
    </source>
</evidence>
<dbReference type="EMBL" id="LNGC01000257">
    <property type="protein sequence ID" value="KYC44779.1"/>
    <property type="molecule type" value="Genomic_DNA"/>
</dbReference>